<protein>
    <submittedName>
        <fullName evidence="3">YlxR family protein</fullName>
    </submittedName>
</protein>
<organism evidence="3 4">
    <name type="scientific">Mycolicibacterium hodleri</name>
    <dbReference type="NCBI Taxonomy" id="49897"/>
    <lineage>
        <taxon>Bacteria</taxon>
        <taxon>Bacillati</taxon>
        <taxon>Actinomycetota</taxon>
        <taxon>Actinomycetes</taxon>
        <taxon>Mycobacteriales</taxon>
        <taxon>Mycobacteriaceae</taxon>
        <taxon>Mycolicibacterium</taxon>
    </lineage>
</organism>
<evidence type="ECO:0000259" key="2">
    <source>
        <dbReference type="Pfam" id="PF04296"/>
    </source>
</evidence>
<dbReference type="PANTHER" id="PTHR34215">
    <property type="entry name" value="BLL0784 PROTEIN"/>
    <property type="match status" value="1"/>
</dbReference>
<dbReference type="SUPFAM" id="SSF64376">
    <property type="entry name" value="YlxR-like"/>
    <property type="match status" value="1"/>
</dbReference>
<dbReference type="Gene3D" id="3.30.1230.10">
    <property type="entry name" value="YlxR-like"/>
    <property type="match status" value="1"/>
</dbReference>
<dbReference type="EMBL" id="VIFX01000035">
    <property type="protein sequence ID" value="TQR84097.1"/>
    <property type="molecule type" value="Genomic_DNA"/>
</dbReference>
<feature type="region of interest" description="Disordered" evidence="1">
    <location>
        <begin position="1"/>
        <end position="22"/>
    </location>
</feature>
<evidence type="ECO:0000256" key="1">
    <source>
        <dbReference type="SAM" id="MobiDB-lite"/>
    </source>
</evidence>
<gene>
    <name evidence="3" type="ORF">D8S82_24005</name>
</gene>
<feature type="compositionally biased region" description="Polar residues" evidence="1">
    <location>
        <begin position="1"/>
        <end position="10"/>
    </location>
</feature>
<dbReference type="Pfam" id="PF04296">
    <property type="entry name" value="YlxR"/>
    <property type="match status" value="1"/>
</dbReference>
<keyword evidence="4" id="KW-1185">Reference proteome</keyword>
<evidence type="ECO:0000313" key="4">
    <source>
        <dbReference type="Proteomes" id="UP000315759"/>
    </source>
</evidence>
<feature type="domain" description="YlxR" evidence="2">
    <location>
        <begin position="22"/>
        <end position="90"/>
    </location>
</feature>
<dbReference type="AlphaFoldDB" id="A0A544VVS8"/>
<reference evidence="3 4" key="1">
    <citation type="submission" date="2018-10" db="EMBL/GenBank/DDBJ databases">
        <title>Draft genome of Mycobacterium hodleri strain B.</title>
        <authorList>
            <person name="Amande T.J."/>
            <person name="Mcgenity T.J."/>
        </authorList>
    </citation>
    <scope>NUCLEOTIDE SEQUENCE [LARGE SCALE GENOMIC DNA]</scope>
    <source>
        <strain evidence="3 4">B</strain>
    </source>
</reference>
<name>A0A544VVS8_9MYCO</name>
<dbReference type="InterPro" id="IPR007393">
    <property type="entry name" value="YlxR_dom"/>
</dbReference>
<dbReference type="PANTHER" id="PTHR34215:SF1">
    <property type="entry name" value="YLXR DOMAIN-CONTAINING PROTEIN"/>
    <property type="match status" value="1"/>
</dbReference>
<accession>A0A544VVS8</accession>
<dbReference type="RefSeq" id="WP_142554500.1">
    <property type="nucleotide sequence ID" value="NZ_VIFX01000035.1"/>
</dbReference>
<dbReference type="Proteomes" id="UP000315759">
    <property type="component" value="Unassembled WGS sequence"/>
</dbReference>
<proteinExistence type="predicted"/>
<dbReference type="InterPro" id="IPR035931">
    <property type="entry name" value="YlxR-like_sf"/>
</dbReference>
<evidence type="ECO:0000313" key="3">
    <source>
        <dbReference type="EMBL" id="TQR84097.1"/>
    </source>
</evidence>
<comment type="caution">
    <text evidence="3">The sequence shown here is derived from an EMBL/GenBank/DDBJ whole genome shotgun (WGS) entry which is preliminary data.</text>
</comment>
<dbReference type="InterPro" id="IPR037465">
    <property type="entry name" value="YlxR"/>
</dbReference>
<sequence>MIQRESSANRARQHKSPEGPVRTCVGCRKRELAADLLRVAAVDDGGGESAVTVDAAGNLPGRGAWLHSDEQCLQVAIKRRAFARALRITGSPNTSAVVEFFTRNEDSVRPATEQVVKNMSTP</sequence>